<evidence type="ECO:0000313" key="3">
    <source>
        <dbReference type="Proteomes" id="UP000265520"/>
    </source>
</evidence>
<sequence length="75" mass="8228">PEDNDNDDNKTIKDLLNEEPSVSENKGNEPDTVVAENTEKNQENKEDSKAGSHNDDNSNEDAAFAKVLEETIPVA</sequence>
<feature type="region of interest" description="Disordered" evidence="1">
    <location>
        <begin position="1"/>
        <end position="63"/>
    </location>
</feature>
<evidence type="ECO:0000313" key="2">
    <source>
        <dbReference type="EMBL" id="MCI47503.1"/>
    </source>
</evidence>
<feature type="non-terminal residue" evidence="2">
    <location>
        <position position="1"/>
    </location>
</feature>
<evidence type="ECO:0000256" key="1">
    <source>
        <dbReference type="SAM" id="MobiDB-lite"/>
    </source>
</evidence>
<feature type="compositionally biased region" description="Basic and acidic residues" evidence="1">
    <location>
        <begin position="37"/>
        <end position="56"/>
    </location>
</feature>
<comment type="caution">
    <text evidence="2">The sequence shown here is derived from an EMBL/GenBank/DDBJ whole genome shotgun (WGS) entry which is preliminary data.</text>
</comment>
<protein>
    <submittedName>
        <fullName evidence="2">Uncharacterized protein</fullName>
    </submittedName>
</protein>
<reference evidence="2 3" key="1">
    <citation type="journal article" date="2018" name="Front. Plant Sci.">
        <title>Red Clover (Trifolium pratense) and Zigzag Clover (T. medium) - A Picture of Genomic Similarities and Differences.</title>
        <authorList>
            <person name="Dluhosova J."/>
            <person name="Istvanek J."/>
            <person name="Nedelnik J."/>
            <person name="Repkova J."/>
        </authorList>
    </citation>
    <scope>NUCLEOTIDE SEQUENCE [LARGE SCALE GENOMIC DNA]</scope>
    <source>
        <strain evidence="3">cv. 10/8</strain>
        <tissue evidence="2">Leaf</tissue>
    </source>
</reference>
<organism evidence="2 3">
    <name type="scientific">Trifolium medium</name>
    <dbReference type="NCBI Taxonomy" id="97028"/>
    <lineage>
        <taxon>Eukaryota</taxon>
        <taxon>Viridiplantae</taxon>
        <taxon>Streptophyta</taxon>
        <taxon>Embryophyta</taxon>
        <taxon>Tracheophyta</taxon>
        <taxon>Spermatophyta</taxon>
        <taxon>Magnoliopsida</taxon>
        <taxon>eudicotyledons</taxon>
        <taxon>Gunneridae</taxon>
        <taxon>Pentapetalae</taxon>
        <taxon>rosids</taxon>
        <taxon>fabids</taxon>
        <taxon>Fabales</taxon>
        <taxon>Fabaceae</taxon>
        <taxon>Papilionoideae</taxon>
        <taxon>50 kb inversion clade</taxon>
        <taxon>NPAAA clade</taxon>
        <taxon>Hologalegina</taxon>
        <taxon>IRL clade</taxon>
        <taxon>Trifolieae</taxon>
        <taxon>Trifolium</taxon>
    </lineage>
</organism>
<name>A0A392SEY5_9FABA</name>
<dbReference type="AlphaFoldDB" id="A0A392SEY5"/>
<keyword evidence="3" id="KW-1185">Reference proteome</keyword>
<feature type="compositionally biased region" description="Basic and acidic residues" evidence="1">
    <location>
        <begin position="7"/>
        <end position="16"/>
    </location>
</feature>
<proteinExistence type="predicted"/>
<accession>A0A392SEY5</accession>
<feature type="non-terminal residue" evidence="2">
    <location>
        <position position="75"/>
    </location>
</feature>
<dbReference type="Proteomes" id="UP000265520">
    <property type="component" value="Unassembled WGS sequence"/>
</dbReference>
<dbReference type="EMBL" id="LXQA010373241">
    <property type="protein sequence ID" value="MCI47503.1"/>
    <property type="molecule type" value="Genomic_DNA"/>
</dbReference>